<dbReference type="InterPro" id="IPR036069">
    <property type="entry name" value="DUF34/NIF3_sf"/>
</dbReference>
<proteinExistence type="inferred from homology"/>
<keyword evidence="2" id="KW-0479">Metal-binding</keyword>
<gene>
    <name evidence="3" type="ORF">MNBD_GAMMA07-29</name>
</gene>
<dbReference type="FunFam" id="3.40.1390.30:FF:000002">
    <property type="entry name" value="Nif3-like dinuclear metal center protein"/>
    <property type="match status" value="1"/>
</dbReference>
<evidence type="ECO:0000256" key="2">
    <source>
        <dbReference type="ARBA" id="ARBA00022723"/>
    </source>
</evidence>
<comment type="similarity">
    <text evidence="1">Belongs to the GTP cyclohydrolase I type 2/NIF3 family.</text>
</comment>
<dbReference type="PANTHER" id="PTHR13799">
    <property type="entry name" value="NGG1 INTERACTING FACTOR 3"/>
    <property type="match status" value="1"/>
</dbReference>
<dbReference type="InterPro" id="IPR002678">
    <property type="entry name" value="DUF34/NIF3"/>
</dbReference>
<dbReference type="SUPFAM" id="SSF102705">
    <property type="entry name" value="NIF3 (NGG1p interacting factor 3)-like"/>
    <property type="match status" value="1"/>
</dbReference>
<dbReference type="PANTHER" id="PTHR13799:SF14">
    <property type="entry name" value="GTP CYCLOHYDROLASE 1 TYPE 2 HOMOLOG"/>
    <property type="match status" value="1"/>
</dbReference>
<keyword evidence="3" id="KW-0378">Hydrolase</keyword>
<sequence>MAQLNSIVEYCNNLLRINEYSDYCPNGLQIEGRHEIQRLICGVTACQDLIEVAIEKQADILLVHHGFFWKNENPVITGLKRKRISQLLSHGVSLLAYHLPLDAHPSLGNNYTLAEKLNINITGFEQQGAAKGLLWNGELSHDMEADELSAHIGHQLKRKPLHLSSSSNKAIKTVGWCTGGAQHYIEDAAKMGLDAFISGEVSEQTFHLAKELDIHYFAAGHHATESYGVQALARNVADKFALNFEYIDIANPV</sequence>
<dbReference type="Pfam" id="PF01784">
    <property type="entry name" value="DUF34_NIF3"/>
    <property type="match status" value="1"/>
</dbReference>
<reference evidence="3" key="1">
    <citation type="submission" date="2018-06" db="EMBL/GenBank/DDBJ databases">
        <authorList>
            <person name="Zhirakovskaya E."/>
        </authorList>
    </citation>
    <scope>NUCLEOTIDE SEQUENCE</scope>
</reference>
<dbReference type="GO" id="GO:0046872">
    <property type="term" value="F:metal ion binding"/>
    <property type="evidence" value="ECO:0007669"/>
    <property type="project" value="UniProtKB-KW"/>
</dbReference>
<dbReference type="GO" id="GO:0005737">
    <property type="term" value="C:cytoplasm"/>
    <property type="evidence" value="ECO:0007669"/>
    <property type="project" value="TreeGrafter"/>
</dbReference>
<accession>A0A3B0WMC9</accession>
<dbReference type="GO" id="GO:0016787">
    <property type="term" value="F:hydrolase activity"/>
    <property type="evidence" value="ECO:0007669"/>
    <property type="project" value="UniProtKB-KW"/>
</dbReference>
<protein>
    <submittedName>
        <fullName evidence="3">GTP cyclohydrolase 1 type 2 homolog YbgI</fullName>
    </submittedName>
</protein>
<organism evidence="3">
    <name type="scientific">hydrothermal vent metagenome</name>
    <dbReference type="NCBI Taxonomy" id="652676"/>
    <lineage>
        <taxon>unclassified sequences</taxon>
        <taxon>metagenomes</taxon>
        <taxon>ecological metagenomes</taxon>
    </lineage>
</organism>
<dbReference type="Gene3D" id="3.40.1390.30">
    <property type="entry name" value="NIF3 (NGG1p interacting factor 3)-like"/>
    <property type="match status" value="2"/>
</dbReference>
<dbReference type="EMBL" id="UOFF01000333">
    <property type="protein sequence ID" value="VAW57085.1"/>
    <property type="molecule type" value="Genomic_DNA"/>
</dbReference>
<name>A0A3B0WMC9_9ZZZZ</name>
<dbReference type="AlphaFoldDB" id="A0A3B0WMC9"/>
<dbReference type="NCBIfam" id="TIGR00486">
    <property type="entry name" value="YbgI_SA1388"/>
    <property type="match status" value="1"/>
</dbReference>
<evidence type="ECO:0000313" key="3">
    <source>
        <dbReference type="EMBL" id="VAW57085.1"/>
    </source>
</evidence>
<evidence type="ECO:0000256" key="1">
    <source>
        <dbReference type="ARBA" id="ARBA00006964"/>
    </source>
</evidence>